<dbReference type="AlphaFoldDB" id="A0A6G0MR99"/>
<gene>
    <name evidence="1" type="ORF">PF004_g25937</name>
</gene>
<reference evidence="1 2" key="1">
    <citation type="submission" date="2018-09" db="EMBL/GenBank/DDBJ databases">
        <title>Genomic investigation of the strawberry pathogen Phytophthora fragariae indicates pathogenicity is determined by transcriptional variation in three key races.</title>
        <authorList>
            <person name="Adams T.M."/>
            <person name="Armitage A.D."/>
            <person name="Sobczyk M.K."/>
            <person name="Bates H.J."/>
            <person name="Dunwell J.M."/>
            <person name="Nellist C.F."/>
            <person name="Harrison R.J."/>
        </authorList>
    </citation>
    <scope>NUCLEOTIDE SEQUENCE [LARGE SCALE GENOMIC DNA]</scope>
    <source>
        <strain evidence="1 2">BC-23</strain>
    </source>
</reference>
<name>A0A6G0MR99_9STRA</name>
<organism evidence="1 2">
    <name type="scientific">Phytophthora fragariae</name>
    <dbReference type="NCBI Taxonomy" id="53985"/>
    <lineage>
        <taxon>Eukaryota</taxon>
        <taxon>Sar</taxon>
        <taxon>Stramenopiles</taxon>
        <taxon>Oomycota</taxon>
        <taxon>Peronosporomycetes</taxon>
        <taxon>Peronosporales</taxon>
        <taxon>Peronosporaceae</taxon>
        <taxon>Phytophthora</taxon>
    </lineage>
</organism>
<accession>A0A6G0MR99</accession>
<protein>
    <submittedName>
        <fullName evidence="1">Uncharacterized protein</fullName>
    </submittedName>
</protein>
<evidence type="ECO:0000313" key="1">
    <source>
        <dbReference type="EMBL" id="KAE9176870.1"/>
    </source>
</evidence>
<dbReference type="Proteomes" id="UP000476176">
    <property type="component" value="Unassembled WGS sequence"/>
</dbReference>
<proteinExistence type="predicted"/>
<sequence length="85" mass="8990">MASRWIAVAPSEAGEQYASELARRGCNLMLRVPATELRIADATTLHMSGIQGLQVSAAATLPSADILEPPWLAATEQLKSAATEL</sequence>
<evidence type="ECO:0000313" key="2">
    <source>
        <dbReference type="Proteomes" id="UP000476176"/>
    </source>
</evidence>
<comment type="caution">
    <text evidence="1">The sequence shown here is derived from an EMBL/GenBank/DDBJ whole genome shotgun (WGS) entry which is preliminary data.</text>
</comment>
<dbReference type="EMBL" id="QXGC01003293">
    <property type="protein sequence ID" value="KAE9176870.1"/>
    <property type="molecule type" value="Genomic_DNA"/>
</dbReference>